<gene>
    <name evidence="1" type="ORF">PanWU01x14_000120</name>
</gene>
<proteinExistence type="predicted"/>
<dbReference type="PANTHER" id="PTHR48475">
    <property type="entry name" value="RIBONUCLEASE H"/>
    <property type="match status" value="1"/>
</dbReference>
<comment type="caution">
    <text evidence="1">The sequence shown here is derived from an EMBL/GenBank/DDBJ whole genome shotgun (WGS) entry which is preliminary data.</text>
</comment>
<sequence>QIPYKFDSDHLTKWVVELGEFEIEFVPRTVIKGQSLGDFVAKFAYLTKVVEPLYKVEGNFKALRIALEKPFDNSIVSQFYVDRSSYANRSVAGLIFISLGEEEINYALRLDFNVLNNEVEYKSLIASLKLAKEF</sequence>
<dbReference type="OrthoDB" id="1730596at2759"/>
<reference evidence="2" key="1">
    <citation type="submission" date="2016-06" db="EMBL/GenBank/DDBJ databases">
        <title>Parallel loss of symbiosis genes in relatives of nitrogen-fixing non-legume Parasponia.</title>
        <authorList>
            <person name="Van Velzen R."/>
            <person name="Holmer R."/>
            <person name="Bu F."/>
            <person name="Rutten L."/>
            <person name="Van Zeijl A."/>
            <person name="Liu W."/>
            <person name="Santuari L."/>
            <person name="Cao Q."/>
            <person name="Sharma T."/>
            <person name="Shen D."/>
            <person name="Roswanjaya Y."/>
            <person name="Wardhani T."/>
            <person name="Kalhor M.S."/>
            <person name="Jansen J."/>
            <person name="Van den Hoogen J."/>
            <person name="Gungor B."/>
            <person name="Hartog M."/>
            <person name="Hontelez J."/>
            <person name="Verver J."/>
            <person name="Yang W.-C."/>
            <person name="Schijlen E."/>
            <person name="Repin R."/>
            <person name="Schilthuizen M."/>
            <person name="Schranz E."/>
            <person name="Heidstra R."/>
            <person name="Miyata K."/>
            <person name="Fedorova E."/>
            <person name="Kohlen W."/>
            <person name="Bisseling T."/>
            <person name="Smit S."/>
            <person name="Geurts R."/>
        </authorList>
    </citation>
    <scope>NUCLEOTIDE SEQUENCE [LARGE SCALE GENOMIC DNA]</scope>
    <source>
        <strain evidence="2">cv. WU1-14</strain>
    </source>
</reference>
<dbReference type="PANTHER" id="PTHR48475:SF2">
    <property type="entry name" value="RIBONUCLEASE H"/>
    <property type="match status" value="1"/>
</dbReference>
<name>A0A2P5E4I1_PARAD</name>
<evidence type="ECO:0000313" key="1">
    <source>
        <dbReference type="EMBL" id="PON80456.1"/>
    </source>
</evidence>
<organism evidence="1 2">
    <name type="scientific">Parasponia andersonii</name>
    <name type="common">Sponia andersonii</name>
    <dbReference type="NCBI Taxonomy" id="3476"/>
    <lineage>
        <taxon>Eukaryota</taxon>
        <taxon>Viridiplantae</taxon>
        <taxon>Streptophyta</taxon>
        <taxon>Embryophyta</taxon>
        <taxon>Tracheophyta</taxon>
        <taxon>Spermatophyta</taxon>
        <taxon>Magnoliopsida</taxon>
        <taxon>eudicotyledons</taxon>
        <taxon>Gunneridae</taxon>
        <taxon>Pentapetalae</taxon>
        <taxon>rosids</taxon>
        <taxon>fabids</taxon>
        <taxon>Rosales</taxon>
        <taxon>Cannabaceae</taxon>
        <taxon>Parasponia</taxon>
    </lineage>
</organism>
<keyword evidence="2" id="KW-1185">Reference proteome</keyword>
<feature type="non-terminal residue" evidence="1">
    <location>
        <position position="1"/>
    </location>
</feature>
<evidence type="ECO:0000313" key="2">
    <source>
        <dbReference type="Proteomes" id="UP000237105"/>
    </source>
</evidence>
<accession>A0A2P5E4I1</accession>
<dbReference type="AlphaFoldDB" id="A0A2P5E4I1"/>
<protein>
    <submittedName>
        <fullName evidence="1">Uncharacterized protein</fullName>
    </submittedName>
</protein>
<dbReference type="Proteomes" id="UP000237105">
    <property type="component" value="Unassembled WGS sequence"/>
</dbReference>
<dbReference type="EMBL" id="JXTB01000001">
    <property type="protein sequence ID" value="PON80456.1"/>
    <property type="molecule type" value="Genomic_DNA"/>
</dbReference>